<proteinExistence type="predicted"/>
<organism evidence="1 2">
    <name type="scientific">OM182 bacterium MED-G24</name>
    <dbReference type="NCBI Taxonomy" id="1986255"/>
    <lineage>
        <taxon>Bacteria</taxon>
        <taxon>Pseudomonadati</taxon>
        <taxon>Pseudomonadota</taxon>
        <taxon>Gammaproteobacteria</taxon>
        <taxon>OMG group</taxon>
        <taxon>OM182 clade</taxon>
    </lineage>
</organism>
<dbReference type="EMBL" id="NTKD01000019">
    <property type="protein sequence ID" value="PDH39797.1"/>
    <property type="molecule type" value="Genomic_DNA"/>
</dbReference>
<name>A0A2A5WU92_9GAMM</name>
<reference evidence="1 2" key="1">
    <citation type="submission" date="2017-08" db="EMBL/GenBank/DDBJ databases">
        <title>Fine stratification of microbial communities through a metagenomic profile of the photic zone.</title>
        <authorList>
            <person name="Haro-Moreno J.M."/>
            <person name="Lopez-Perez M."/>
            <person name="De La Torre J."/>
            <person name="Picazo A."/>
            <person name="Camacho A."/>
            <person name="Rodriguez-Valera F."/>
        </authorList>
    </citation>
    <scope>NUCLEOTIDE SEQUENCE [LARGE SCALE GENOMIC DNA]</scope>
    <source>
        <strain evidence="1">MED-G24</strain>
    </source>
</reference>
<dbReference type="SUPFAM" id="SSF51126">
    <property type="entry name" value="Pectin lyase-like"/>
    <property type="match status" value="1"/>
</dbReference>
<dbReference type="Gene3D" id="2.160.20.10">
    <property type="entry name" value="Single-stranded right-handed beta-helix, Pectin lyase-like"/>
    <property type="match status" value="1"/>
</dbReference>
<evidence type="ECO:0000313" key="2">
    <source>
        <dbReference type="Proteomes" id="UP000219327"/>
    </source>
</evidence>
<accession>A0A2A5WU92</accession>
<evidence type="ECO:0000313" key="1">
    <source>
        <dbReference type="EMBL" id="PDH39797.1"/>
    </source>
</evidence>
<protein>
    <submittedName>
        <fullName evidence="1">Uncharacterized protein</fullName>
    </submittedName>
</protein>
<sequence length="656" mass="72778">MYGLLVVFAWVPASATSQQVTENARALDDLGMASAWTDHERLELIFPKTAGAQLHDVQHSVNHAHHLWRWDERSRSTFESLSTYHFTYEYLPDDLFVRWQHPTKAPESLVLLVGDQLDRQSLSAQEPGVFRFTGLHNFWSESGWEHATLIPEFEHGASDEYTGRTTIALWLSERRNAPEGHETIDWAGAGEAPSWRLVEAGSDVYLVYAGSLFDILERQPDVVRIKVSDETRVPVTSQFALFKLEDDRDRDRARAFVAAPHEVAPAFHVRYLGTAAVRTNTTIEIRGLGRINGDHLQHRDLSHRWHYRGLPRSEAFRLSDVASRNPDEGVTYQQVLEYQLSSGLVTLSSTSRSEYAITLDGLTVTNAPSRHQAAINLNVVTLPMASFDELRDGHLDFAASNRPVHVSGLKVVGNWHDAADGPEVGGDGSLIEHVFLHVADDAIKLAAKNVRYRDVTVLQGDAGGVMNIGSYGYNRGVEGSFVEGVYVHRVCHRLYGEYGIAQDDDRGGLITSRTGNFNFLGQGSDGLTGFTVDGLWVAPLSGNSVSRVLALGVMGGRETTRSGFVARHAPVTGFRFGDVTLRDLNVSVPPSAPILLYRQPITSPGEDIMVELVGQPGIRIEWTGPGSPEHQFRDHYGEYDFEDGFVEIVRTGQSRD</sequence>
<dbReference type="InterPro" id="IPR011050">
    <property type="entry name" value="Pectin_lyase_fold/virulence"/>
</dbReference>
<dbReference type="Proteomes" id="UP000219327">
    <property type="component" value="Unassembled WGS sequence"/>
</dbReference>
<comment type="caution">
    <text evidence="1">The sequence shown here is derived from an EMBL/GenBank/DDBJ whole genome shotgun (WGS) entry which is preliminary data.</text>
</comment>
<dbReference type="AlphaFoldDB" id="A0A2A5WU92"/>
<dbReference type="InterPro" id="IPR012334">
    <property type="entry name" value="Pectin_lyas_fold"/>
</dbReference>
<gene>
    <name evidence="1" type="ORF">CNE99_04950</name>
</gene>